<dbReference type="Gene3D" id="2.130.10.10">
    <property type="entry name" value="YVTN repeat-like/Quinoprotein amine dehydrogenase"/>
    <property type="match status" value="1"/>
</dbReference>
<organism evidence="2 3">
    <name type="scientific">Pontibacter saemangeumensis</name>
    <dbReference type="NCBI Taxonomy" id="1084525"/>
    <lineage>
        <taxon>Bacteria</taxon>
        <taxon>Pseudomonadati</taxon>
        <taxon>Bacteroidota</taxon>
        <taxon>Cytophagia</taxon>
        <taxon>Cytophagales</taxon>
        <taxon>Hymenobacteraceae</taxon>
        <taxon>Pontibacter</taxon>
    </lineage>
</organism>
<dbReference type="PROSITE" id="PS50853">
    <property type="entry name" value="FN3"/>
    <property type="match status" value="1"/>
</dbReference>
<protein>
    <recommendedName>
        <fullName evidence="1">Fibronectin type-III domain-containing protein</fullName>
    </recommendedName>
</protein>
<gene>
    <name evidence="2" type="ORF">GCM10023188_18830</name>
</gene>
<accession>A0ABP8LKE0</accession>
<evidence type="ECO:0000313" key="2">
    <source>
        <dbReference type="EMBL" id="GAA4431368.1"/>
    </source>
</evidence>
<dbReference type="Proteomes" id="UP001500552">
    <property type="component" value="Unassembled WGS sequence"/>
</dbReference>
<evidence type="ECO:0000313" key="3">
    <source>
        <dbReference type="Proteomes" id="UP001500552"/>
    </source>
</evidence>
<dbReference type="EMBL" id="BAABHC010000010">
    <property type="protein sequence ID" value="GAA4431368.1"/>
    <property type="molecule type" value="Genomic_DNA"/>
</dbReference>
<sequence length="480" mass="53145">MKRNWLVSLMIVIALVTSCDDEKSDTPVPVINPARINAPPSAFQAEVLNRTKNKALLEWTKAIDPDKDKVAYSVFLEGRKVATDLDSTTYTIQGLTPKTEYKGYVLAYDPQRDSTRSDFTFTTKSPYTTFSKYYPVSKESARSSSIVETFDQGYVITGTIHSISMGQWMMFATKIDSLGNQQWSTTSEHNTADSDVAVTETEDRGLLLAAKNIVLKLNAHGDILWEKKLQLPGVINAVVEANDNSLYAVGAIGHKSKDINSQALLMKLDAGGNLLWEKRYGTAEYNNAKDIVASPSEGFMLLCETGTYEDMDFQVMSADAQGEIRWQRTYGDRRYDFPAQLKATLDGGYIMAGSSWGEYNFSEMRAIKIDEAGNEIWNKSFNNGVSFQTKAVAVTDDGGCILTGYMNPTYGDKLFVGLFKLDSSGEKSWGHSYGEGTGGGFGSDLLQTPDRGYMVAASSSYYIDHPIWVLKLDPEGKYDE</sequence>
<dbReference type="InterPro" id="IPR015943">
    <property type="entry name" value="WD40/YVTN_repeat-like_dom_sf"/>
</dbReference>
<dbReference type="InterPro" id="IPR036116">
    <property type="entry name" value="FN3_sf"/>
</dbReference>
<dbReference type="InterPro" id="IPR011047">
    <property type="entry name" value="Quinoprotein_ADH-like_sf"/>
</dbReference>
<dbReference type="InterPro" id="IPR003961">
    <property type="entry name" value="FN3_dom"/>
</dbReference>
<keyword evidence="3" id="KW-1185">Reference proteome</keyword>
<feature type="domain" description="Fibronectin type-III" evidence="1">
    <location>
        <begin position="39"/>
        <end position="128"/>
    </location>
</feature>
<dbReference type="PROSITE" id="PS51257">
    <property type="entry name" value="PROKAR_LIPOPROTEIN"/>
    <property type="match status" value="1"/>
</dbReference>
<dbReference type="Pfam" id="PF00041">
    <property type="entry name" value="fn3"/>
    <property type="match status" value="1"/>
</dbReference>
<comment type="caution">
    <text evidence="2">The sequence shown here is derived from an EMBL/GenBank/DDBJ whole genome shotgun (WGS) entry which is preliminary data.</text>
</comment>
<dbReference type="PANTHER" id="PTHR42754">
    <property type="entry name" value="ENDOGLUCANASE"/>
    <property type="match status" value="1"/>
</dbReference>
<dbReference type="RefSeq" id="WP_345158564.1">
    <property type="nucleotide sequence ID" value="NZ_BAABHC010000010.1"/>
</dbReference>
<dbReference type="CDD" id="cd00063">
    <property type="entry name" value="FN3"/>
    <property type="match status" value="1"/>
</dbReference>
<dbReference type="SMART" id="SM00060">
    <property type="entry name" value="FN3"/>
    <property type="match status" value="1"/>
</dbReference>
<evidence type="ECO:0000259" key="1">
    <source>
        <dbReference type="PROSITE" id="PS50853"/>
    </source>
</evidence>
<dbReference type="PANTHER" id="PTHR42754:SF1">
    <property type="entry name" value="LIPOPROTEIN"/>
    <property type="match status" value="1"/>
</dbReference>
<dbReference type="InterPro" id="IPR013783">
    <property type="entry name" value="Ig-like_fold"/>
</dbReference>
<proteinExistence type="predicted"/>
<name>A0ABP8LKE0_9BACT</name>
<dbReference type="SUPFAM" id="SSF50998">
    <property type="entry name" value="Quinoprotein alcohol dehydrogenase-like"/>
    <property type="match status" value="1"/>
</dbReference>
<dbReference type="Gene3D" id="2.60.40.10">
    <property type="entry name" value="Immunoglobulins"/>
    <property type="match status" value="1"/>
</dbReference>
<dbReference type="SUPFAM" id="SSF49265">
    <property type="entry name" value="Fibronectin type III"/>
    <property type="match status" value="1"/>
</dbReference>
<reference evidence="3" key="1">
    <citation type="journal article" date="2019" name="Int. J. Syst. Evol. Microbiol.">
        <title>The Global Catalogue of Microorganisms (GCM) 10K type strain sequencing project: providing services to taxonomists for standard genome sequencing and annotation.</title>
        <authorList>
            <consortium name="The Broad Institute Genomics Platform"/>
            <consortium name="The Broad Institute Genome Sequencing Center for Infectious Disease"/>
            <person name="Wu L."/>
            <person name="Ma J."/>
        </authorList>
    </citation>
    <scope>NUCLEOTIDE SEQUENCE [LARGE SCALE GENOMIC DNA]</scope>
    <source>
        <strain evidence="3">JCM 17926</strain>
    </source>
</reference>